<feature type="region of interest" description="Disordered" evidence="1">
    <location>
        <begin position="861"/>
        <end position="883"/>
    </location>
</feature>
<feature type="region of interest" description="Disordered" evidence="1">
    <location>
        <begin position="744"/>
        <end position="814"/>
    </location>
</feature>
<organism evidence="2 3">
    <name type="scientific">Hermetia illucens</name>
    <name type="common">Black soldier fly</name>
    <dbReference type="NCBI Taxonomy" id="343691"/>
    <lineage>
        <taxon>Eukaryota</taxon>
        <taxon>Metazoa</taxon>
        <taxon>Ecdysozoa</taxon>
        <taxon>Arthropoda</taxon>
        <taxon>Hexapoda</taxon>
        <taxon>Insecta</taxon>
        <taxon>Pterygota</taxon>
        <taxon>Neoptera</taxon>
        <taxon>Endopterygota</taxon>
        <taxon>Diptera</taxon>
        <taxon>Brachycera</taxon>
        <taxon>Stratiomyomorpha</taxon>
        <taxon>Stratiomyidae</taxon>
        <taxon>Hermetiinae</taxon>
        <taxon>Hermetia</taxon>
    </lineage>
</organism>
<sequence>MSREIDASMEDSEQVEVKEEHGDGEEENEENYQEGDEGNDEEGDEEGDEEQAEGEDEGGEEDADDHEIEDDEGEGDGNEEEDGGDAEDADKKFPDPLENIGNFDAIDDPEIKTLMEKTSLKLYDGSKGLILSRGPKYSNEKWPINCHICYESGIYTLKDLKDHLKSTRHVRMMRWRPTDPKYKHMKAFRQPFDDEDTTLTPIFIYPGEVITEITPNLIDRIISKDSVPEQDMAEMVGLCYAYKMKRFGKEIFDCVLCRKVVSILHFAGQKHIDQYIDIHFPKTWKKLRNMIRDGTLGWSTPLMSQQQKHIREVIREIYKKIEAEKGQRQPKFVNYRDFKINRFTYQKQARSKKHYDERSITITDEMLTEYLKKAHEKLGDMKVKPEEDEAKKAERPKRSLRTRDKGRLPVDTRKSKRSSRVIEDDPKVWDRYRRMIGAILDDLEDLYSKEYRRDLESHPKYKSEWKKFWHNRADELERDGIDPHTYDFNKEWIPYWEKRLQEFHAKEIVRQKFETKRKLKLSYDARSPSPVRRRRRSRSPPRRRSPSPRSRQPRARSRSYDGPPIPKRSRHIDSDESITVCSVMRLLTALEDHLGSLGPQAVQLLSRAVLTEKSNPNSYTLLMENEYYVFLMTAKEKLKGRLIANLVEKRKIPAVLEAVDQIGSIVRRFEKFRAQNSGRSHFVASGTGGGNNQYNDNNQIQNTNRYPNQFSGGNRGGVWHSGNYRNENIGANQTMASNQSFNRPAVSGNYGGGGDGGDGFSNQNSGNDYSNRGGGTMNAPPVGGVNNRQMSGGGPSHYGRVDIDSGSGMSYGSNTGGNYSGMSGSGSASNQDNNTYRRNFSGNEGFTNAGFNNASFRAENQRDTTGSVGQNPPSFGANRGRGNIGGISNKGDMQMGNTMGPSRNAMQMGGGQNRQGGGNGMDYNDVLNNRGSGSQLAFNRGAQNRSDNQMDNAAQSSFGSGSGGVRPWSSGYNQSANYKNTCQVAAILAVECQW</sequence>
<feature type="compositionally biased region" description="Polar residues" evidence="1">
    <location>
        <begin position="863"/>
        <end position="873"/>
    </location>
</feature>
<feature type="compositionally biased region" description="Polar residues" evidence="1">
    <location>
        <begin position="828"/>
        <end position="840"/>
    </location>
</feature>
<keyword evidence="3" id="KW-1185">Reference proteome</keyword>
<dbReference type="OrthoDB" id="5877502at2759"/>
<feature type="region of interest" description="Disordered" evidence="1">
    <location>
        <begin position="905"/>
        <end position="965"/>
    </location>
</feature>
<feature type="region of interest" description="Disordered" evidence="1">
    <location>
        <begin position="1"/>
        <end position="104"/>
    </location>
</feature>
<reference evidence="2 3" key="1">
    <citation type="submission" date="2020-11" db="EMBL/GenBank/DDBJ databases">
        <authorList>
            <person name="Wallbank WR R."/>
            <person name="Pardo Diaz C."/>
            <person name="Kozak K."/>
            <person name="Martin S."/>
            <person name="Jiggins C."/>
            <person name="Moest M."/>
            <person name="Warren A I."/>
            <person name="Generalovic N T."/>
            <person name="Byers J.R.P. K."/>
            <person name="Montejo-Kovacevich G."/>
            <person name="Yen C E."/>
        </authorList>
    </citation>
    <scope>NUCLEOTIDE SEQUENCE [LARGE SCALE GENOMIC DNA]</scope>
</reference>
<feature type="region of interest" description="Disordered" evidence="1">
    <location>
        <begin position="378"/>
        <end position="419"/>
    </location>
</feature>
<accession>A0A7R8UVY4</accession>
<evidence type="ECO:0000256" key="1">
    <source>
        <dbReference type="SAM" id="MobiDB-lite"/>
    </source>
</evidence>
<feature type="compositionally biased region" description="Basic and acidic residues" evidence="1">
    <location>
        <begin position="378"/>
        <end position="413"/>
    </location>
</feature>
<name>A0A7R8UVY4_HERIL</name>
<feature type="region of interest" description="Disordered" evidence="1">
    <location>
        <begin position="519"/>
        <end position="572"/>
    </location>
</feature>
<proteinExistence type="predicted"/>
<evidence type="ECO:0000313" key="2">
    <source>
        <dbReference type="EMBL" id="CAD7088105.1"/>
    </source>
</evidence>
<evidence type="ECO:0000313" key="3">
    <source>
        <dbReference type="Proteomes" id="UP000594454"/>
    </source>
</evidence>
<dbReference type="AlphaFoldDB" id="A0A7R8UVY4"/>
<feature type="compositionally biased region" description="Basic residues" evidence="1">
    <location>
        <begin position="531"/>
        <end position="557"/>
    </location>
</feature>
<feature type="compositionally biased region" description="Polar residues" evidence="1">
    <location>
        <begin position="926"/>
        <end position="955"/>
    </location>
</feature>
<protein>
    <submittedName>
        <fullName evidence="2">Uncharacterized protein</fullName>
    </submittedName>
</protein>
<feature type="compositionally biased region" description="Gly residues" evidence="1">
    <location>
        <begin position="908"/>
        <end position="920"/>
    </location>
</feature>
<feature type="compositionally biased region" description="Acidic residues" evidence="1">
    <location>
        <begin position="22"/>
        <end position="88"/>
    </location>
</feature>
<feature type="region of interest" description="Disordered" evidence="1">
    <location>
        <begin position="821"/>
        <end position="840"/>
    </location>
</feature>
<feature type="compositionally biased region" description="Gly residues" evidence="1">
    <location>
        <begin position="749"/>
        <end position="759"/>
    </location>
</feature>
<gene>
    <name evidence="2" type="ORF">HERILL_LOCUS10759</name>
</gene>
<dbReference type="Proteomes" id="UP000594454">
    <property type="component" value="Chromosome 4"/>
</dbReference>
<dbReference type="InParanoid" id="A0A7R8UVY4"/>
<dbReference type="EMBL" id="LR899012">
    <property type="protein sequence ID" value="CAD7088105.1"/>
    <property type="molecule type" value="Genomic_DNA"/>
</dbReference>